<evidence type="ECO:0000313" key="5">
    <source>
        <dbReference type="Proteomes" id="UP001596091"/>
    </source>
</evidence>
<feature type="transmembrane region" description="Helical" evidence="2">
    <location>
        <begin position="49"/>
        <end position="68"/>
    </location>
</feature>
<gene>
    <name evidence="4" type="ORF">ACFPT7_05775</name>
</gene>
<dbReference type="Pfam" id="PF05569">
    <property type="entry name" value="Peptidase_M56"/>
    <property type="match status" value="1"/>
</dbReference>
<sequence>MMEGLTAIAGRIAPAIANHLWQSTGFAILMWLLTLLLRKDRAQARHLLWLAASVKFLFPFSLLVWLGTLSGSLRSSALPAGTAFTATLSAVGQPFAEGQQNSAVVYAPVQRSHSGSLMPVLALVWVLGATTVVVIWALRCRKAARTLRNACLSDSGIEVEALRRLETAMGSRRRIPLLRSIEMSEPCIVGIIRPVLLWPELLTERLSHENVEAIVAHELMHVRCRDNLTAAIHMAVEAVFWFHPMVWWIGSRMLEERERACDEAAVQQTSRPEIYAESLLTACRFCVESPVACISGITGADLKARILRIMSDQVDRKMSIHRKIALVATAIACVGAPLAFGMFGMAPDSTVLAQSAVPNLPKFDVASIKPHKDDPSGNMMMGVRYTPDGVTMSGMSLDMLIRGAFGLSEDRILGAPGWTKSERFDIDAKVDAADVAALGKLKMEERGAMLLPLLEDRFGLKYHHETKELQVYTLVVAKGGPKMAESKPVTGDAKDMPKLMMRMSGEGVSLEGGEVSMESLAHTISMQLGATVVDKTGLTGHYDLALHWVPEQGMRMGPKGPEGGPEPGGGSSTSPTGPSLVTAIQEQLGLKLEAKKEPVDVIVIDQVSQPSPN</sequence>
<dbReference type="EMBL" id="JBHSPH010000002">
    <property type="protein sequence ID" value="MFC5861793.1"/>
    <property type="molecule type" value="Genomic_DNA"/>
</dbReference>
<protein>
    <submittedName>
        <fullName evidence="4">M56 family metallopeptidase</fullName>
    </submittedName>
</protein>
<keyword evidence="5" id="KW-1185">Reference proteome</keyword>
<keyword evidence="2" id="KW-1133">Transmembrane helix</keyword>
<evidence type="ECO:0000259" key="3">
    <source>
        <dbReference type="Pfam" id="PF05569"/>
    </source>
</evidence>
<dbReference type="Pfam" id="PF12543">
    <property type="entry name" value="DUF3738"/>
    <property type="match status" value="1"/>
</dbReference>
<feature type="region of interest" description="Disordered" evidence="1">
    <location>
        <begin position="553"/>
        <end position="581"/>
    </location>
</feature>
<name>A0ABW1EFL0_9BACT</name>
<evidence type="ECO:0000256" key="1">
    <source>
        <dbReference type="SAM" id="MobiDB-lite"/>
    </source>
</evidence>
<feature type="transmembrane region" description="Helical" evidence="2">
    <location>
        <begin position="20"/>
        <end position="37"/>
    </location>
</feature>
<accession>A0ABW1EFL0</accession>
<comment type="caution">
    <text evidence="4">The sequence shown here is derived from an EMBL/GenBank/DDBJ whole genome shotgun (WGS) entry which is preliminary data.</text>
</comment>
<dbReference type="RefSeq" id="WP_263337428.1">
    <property type="nucleotide sequence ID" value="NZ_JAGSYH010000004.1"/>
</dbReference>
<dbReference type="InterPro" id="IPR017801">
    <property type="entry name" value="DUF3738"/>
</dbReference>
<evidence type="ECO:0000313" key="4">
    <source>
        <dbReference type="EMBL" id="MFC5861793.1"/>
    </source>
</evidence>
<keyword evidence="2" id="KW-0812">Transmembrane</keyword>
<keyword evidence="2" id="KW-0472">Membrane</keyword>
<dbReference type="NCBIfam" id="TIGR03435">
    <property type="entry name" value="Soli_TIGR03435"/>
    <property type="match status" value="1"/>
</dbReference>
<feature type="transmembrane region" description="Helical" evidence="2">
    <location>
        <begin position="324"/>
        <end position="346"/>
    </location>
</feature>
<proteinExistence type="predicted"/>
<feature type="compositionally biased region" description="Gly residues" evidence="1">
    <location>
        <begin position="560"/>
        <end position="571"/>
    </location>
</feature>
<evidence type="ECO:0000256" key="2">
    <source>
        <dbReference type="SAM" id="Phobius"/>
    </source>
</evidence>
<feature type="transmembrane region" description="Helical" evidence="2">
    <location>
        <begin position="117"/>
        <end position="138"/>
    </location>
</feature>
<reference evidence="5" key="1">
    <citation type="journal article" date="2019" name="Int. J. Syst. Evol. Microbiol.">
        <title>The Global Catalogue of Microorganisms (GCM) 10K type strain sequencing project: providing services to taxonomists for standard genome sequencing and annotation.</title>
        <authorList>
            <consortium name="The Broad Institute Genomics Platform"/>
            <consortium name="The Broad Institute Genome Sequencing Center for Infectious Disease"/>
            <person name="Wu L."/>
            <person name="Ma J."/>
        </authorList>
    </citation>
    <scope>NUCLEOTIDE SEQUENCE [LARGE SCALE GENOMIC DNA]</scope>
    <source>
        <strain evidence="5">JCM 4087</strain>
    </source>
</reference>
<dbReference type="CDD" id="cd07341">
    <property type="entry name" value="M56_BlaR1_MecR1_like"/>
    <property type="match status" value="1"/>
</dbReference>
<dbReference type="PANTHER" id="PTHR34978:SF3">
    <property type="entry name" value="SLR0241 PROTEIN"/>
    <property type="match status" value="1"/>
</dbReference>
<organism evidence="4 5">
    <name type="scientific">Acidicapsa dinghuensis</name>
    <dbReference type="NCBI Taxonomy" id="2218256"/>
    <lineage>
        <taxon>Bacteria</taxon>
        <taxon>Pseudomonadati</taxon>
        <taxon>Acidobacteriota</taxon>
        <taxon>Terriglobia</taxon>
        <taxon>Terriglobales</taxon>
        <taxon>Acidobacteriaceae</taxon>
        <taxon>Acidicapsa</taxon>
    </lineage>
</organism>
<dbReference type="InterPro" id="IPR052173">
    <property type="entry name" value="Beta-lactam_resp_regulator"/>
</dbReference>
<feature type="domain" description="Peptidase M56" evidence="3">
    <location>
        <begin position="23"/>
        <end position="306"/>
    </location>
</feature>
<dbReference type="PANTHER" id="PTHR34978">
    <property type="entry name" value="POSSIBLE SENSOR-TRANSDUCER PROTEIN BLAR"/>
    <property type="match status" value="1"/>
</dbReference>
<dbReference type="InterPro" id="IPR008756">
    <property type="entry name" value="Peptidase_M56"/>
</dbReference>
<dbReference type="Proteomes" id="UP001596091">
    <property type="component" value="Unassembled WGS sequence"/>
</dbReference>